<protein>
    <submittedName>
        <fullName evidence="2">Uncharacterized protein</fullName>
    </submittedName>
</protein>
<dbReference type="Proteomes" id="UP000324222">
    <property type="component" value="Unassembled WGS sequence"/>
</dbReference>
<comment type="caution">
    <text evidence="2">The sequence shown here is derived from an EMBL/GenBank/DDBJ whole genome shotgun (WGS) entry which is preliminary data.</text>
</comment>
<feature type="compositionally biased region" description="Gly residues" evidence="1">
    <location>
        <begin position="1"/>
        <end position="12"/>
    </location>
</feature>
<dbReference type="AlphaFoldDB" id="A0A5B7JB77"/>
<reference evidence="2 3" key="1">
    <citation type="submission" date="2019-05" db="EMBL/GenBank/DDBJ databases">
        <title>Another draft genome of Portunus trituberculatus and its Hox gene families provides insights of decapod evolution.</title>
        <authorList>
            <person name="Jeong J.-H."/>
            <person name="Song I."/>
            <person name="Kim S."/>
            <person name="Choi T."/>
            <person name="Kim D."/>
            <person name="Ryu S."/>
            <person name="Kim W."/>
        </authorList>
    </citation>
    <scope>NUCLEOTIDE SEQUENCE [LARGE SCALE GENOMIC DNA]</scope>
    <source>
        <tissue evidence="2">Muscle</tissue>
    </source>
</reference>
<feature type="region of interest" description="Disordered" evidence="1">
    <location>
        <begin position="1"/>
        <end position="53"/>
    </location>
</feature>
<keyword evidence="3" id="KW-1185">Reference proteome</keyword>
<evidence type="ECO:0000313" key="2">
    <source>
        <dbReference type="EMBL" id="MPC91935.1"/>
    </source>
</evidence>
<sequence>MTGLGTGRGGDGPVRRVSREGSRGGAAPDGGEIRQGESGCVSGETDTIRGKRSVATASCVGDETGGKKCMLG</sequence>
<gene>
    <name evidence="2" type="ORF">E2C01_086999</name>
</gene>
<dbReference type="EMBL" id="VSRR010089526">
    <property type="protein sequence ID" value="MPC91935.1"/>
    <property type="molecule type" value="Genomic_DNA"/>
</dbReference>
<accession>A0A5B7JB77</accession>
<feature type="compositionally biased region" description="Basic and acidic residues" evidence="1">
    <location>
        <begin position="13"/>
        <end position="22"/>
    </location>
</feature>
<name>A0A5B7JB77_PORTR</name>
<evidence type="ECO:0000313" key="3">
    <source>
        <dbReference type="Proteomes" id="UP000324222"/>
    </source>
</evidence>
<evidence type="ECO:0000256" key="1">
    <source>
        <dbReference type="SAM" id="MobiDB-lite"/>
    </source>
</evidence>
<proteinExistence type="predicted"/>
<organism evidence="2 3">
    <name type="scientific">Portunus trituberculatus</name>
    <name type="common">Swimming crab</name>
    <name type="synonym">Neptunus trituberculatus</name>
    <dbReference type="NCBI Taxonomy" id="210409"/>
    <lineage>
        <taxon>Eukaryota</taxon>
        <taxon>Metazoa</taxon>
        <taxon>Ecdysozoa</taxon>
        <taxon>Arthropoda</taxon>
        <taxon>Crustacea</taxon>
        <taxon>Multicrustacea</taxon>
        <taxon>Malacostraca</taxon>
        <taxon>Eumalacostraca</taxon>
        <taxon>Eucarida</taxon>
        <taxon>Decapoda</taxon>
        <taxon>Pleocyemata</taxon>
        <taxon>Brachyura</taxon>
        <taxon>Eubrachyura</taxon>
        <taxon>Portunoidea</taxon>
        <taxon>Portunidae</taxon>
        <taxon>Portuninae</taxon>
        <taxon>Portunus</taxon>
    </lineage>
</organism>